<comment type="similarity">
    <text evidence="2">Belongs to the outer membrane factor (OMF) (TC 1.B.17) family.</text>
</comment>
<dbReference type="HOGENOM" id="CLU_012817_0_3_6"/>
<comment type="subcellular location">
    <subcellularLocation>
        <location evidence="1">Cell outer membrane</location>
    </subcellularLocation>
</comment>
<dbReference type="NCBIfam" id="TIGR01844">
    <property type="entry name" value="type_I_sec_TolC"/>
    <property type="match status" value="1"/>
</dbReference>
<organism evidence="9 10">
    <name type="scientific">Acinetobacter schindleri NIPH 900</name>
    <dbReference type="NCBI Taxonomy" id="1217675"/>
    <lineage>
        <taxon>Bacteria</taxon>
        <taxon>Pseudomonadati</taxon>
        <taxon>Pseudomonadota</taxon>
        <taxon>Gammaproteobacteria</taxon>
        <taxon>Moraxellales</taxon>
        <taxon>Moraxellaceae</taxon>
        <taxon>Acinetobacter</taxon>
    </lineage>
</organism>
<dbReference type="Gene3D" id="1.20.1600.10">
    <property type="entry name" value="Outer membrane efflux proteins (OEP)"/>
    <property type="match status" value="1"/>
</dbReference>
<feature type="chain" id="PRO_5004135144" description="RND transporter" evidence="8">
    <location>
        <begin position="37"/>
        <end position="515"/>
    </location>
</feature>
<proteinExistence type="inferred from homology"/>
<feature type="signal peptide" evidence="8">
    <location>
        <begin position="1"/>
        <end position="36"/>
    </location>
</feature>
<keyword evidence="5" id="KW-0812">Transmembrane</keyword>
<dbReference type="InterPro" id="IPR051906">
    <property type="entry name" value="TolC-like"/>
</dbReference>
<name>N8WQP8_9GAMM</name>
<dbReference type="GO" id="GO:0015562">
    <property type="term" value="F:efflux transmembrane transporter activity"/>
    <property type="evidence" value="ECO:0007669"/>
    <property type="project" value="InterPro"/>
</dbReference>
<evidence type="ECO:0000256" key="7">
    <source>
        <dbReference type="ARBA" id="ARBA00023237"/>
    </source>
</evidence>
<keyword evidence="7" id="KW-0998">Cell outer membrane</keyword>
<evidence type="ECO:0000313" key="10">
    <source>
        <dbReference type="Proteomes" id="UP000018438"/>
    </source>
</evidence>
<protein>
    <recommendedName>
        <fullName evidence="11">RND transporter</fullName>
    </recommendedName>
</protein>
<keyword evidence="10" id="KW-1185">Reference proteome</keyword>
<evidence type="ECO:0000256" key="3">
    <source>
        <dbReference type="ARBA" id="ARBA00022448"/>
    </source>
</evidence>
<keyword evidence="6" id="KW-0472">Membrane</keyword>
<evidence type="ECO:0008006" key="11">
    <source>
        <dbReference type="Google" id="ProtNLM"/>
    </source>
</evidence>
<dbReference type="GO" id="GO:1990281">
    <property type="term" value="C:efflux pump complex"/>
    <property type="evidence" value="ECO:0007669"/>
    <property type="project" value="TreeGrafter"/>
</dbReference>
<dbReference type="PATRIC" id="fig|1217675.3.peg.529"/>
<evidence type="ECO:0000256" key="5">
    <source>
        <dbReference type="ARBA" id="ARBA00022692"/>
    </source>
</evidence>
<gene>
    <name evidence="9" type="ORF">F965_00550</name>
</gene>
<dbReference type="EMBL" id="APPI01000010">
    <property type="protein sequence ID" value="ENV14306.1"/>
    <property type="molecule type" value="Genomic_DNA"/>
</dbReference>
<accession>N8WQP8</accession>
<evidence type="ECO:0000256" key="4">
    <source>
        <dbReference type="ARBA" id="ARBA00022452"/>
    </source>
</evidence>
<dbReference type="RefSeq" id="WP_004812580.1">
    <property type="nucleotide sequence ID" value="NZ_KB849450.1"/>
</dbReference>
<dbReference type="InterPro" id="IPR010130">
    <property type="entry name" value="T1SS_OMP_TolC"/>
</dbReference>
<evidence type="ECO:0000256" key="2">
    <source>
        <dbReference type="ARBA" id="ARBA00007613"/>
    </source>
</evidence>
<comment type="caution">
    <text evidence="9">The sequence shown here is derived from an EMBL/GenBank/DDBJ whole genome shotgun (WGS) entry which is preliminary data.</text>
</comment>
<reference evidence="9 10" key="1">
    <citation type="submission" date="2013-02" db="EMBL/GenBank/DDBJ databases">
        <title>The Genome Sequence of Acinetobacter schindleri NIPH 900.</title>
        <authorList>
            <consortium name="The Broad Institute Genome Sequencing Platform"/>
            <consortium name="The Broad Institute Genome Sequencing Center for Infectious Disease"/>
            <person name="Cerqueira G."/>
            <person name="Feldgarden M."/>
            <person name="Courvalin P."/>
            <person name="Perichon B."/>
            <person name="Grillot-Courvalin C."/>
            <person name="Clermont D."/>
            <person name="Rocha E."/>
            <person name="Yoon E.-J."/>
            <person name="Nemec A."/>
            <person name="Walker B."/>
            <person name="Young S.K."/>
            <person name="Zeng Q."/>
            <person name="Gargeya S."/>
            <person name="Fitzgerald M."/>
            <person name="Haas B."/>
            <person name="Abouelleil A."/>
            <person name="Alvarado L."/>
            <person name="Arachchi H.M."/>
            <person name="Berlin A.M."/>
            <person name="Chapman S.B."/>
            <person name="Dewar J."/>
            <person name="Goldberg J."/>
            <person name="Griggs A."/>
            <person name="Gujja S."/>
            <person name="Hansen M."/>
            <person name="Howarth C."/>
            <person name="Imamovic A."/>
            <person name="Larimer J."/>
            <person name="McCowan C."/>
            <person name="Murphy C."/>
            <person name="Neiman D."/>
            <person name="Pearson M."/>
            <person name="Priest M."/>
            <person name="Roberts A."/>
            <person name="Saif S."/>
            <person name="Shea T."/>
            <person name="Sisk P."/>
            <person name="Sykes S."/>
            <person name="Wortman J."/>
            <person name="Nusbaum C."/>
            <person name="Birren B."/>
        </authorList>
    </citation>
    <scope>NUCLEOTIDE SEQUENCE [LARGE SCALE GENOMIC DNA]</scope>
    <source>
        <strain evidence="9 10">NIPH 900</strain>
    </source>
</reference>
<dbReference type="PANTHER" id="PTHR30026:SF22">
    <property type="entry name" value="OUTER MEMBRANE EFFLUX PROTEIN"/>
    <property type="match status" value="1"/>
</dbReference>
<sequence>MLLQAKKINKLRGNLQGKKRVFIVLLLPLQMSQVYAADTEKGYFQGFKQGVSKLFSPEPVKSSHTVDLRDLSNYQLDTSRVQELPQVGGFQNGARSQNNIPAMGIAKRINLEDAVLTAVQRRPEISQSISSLSSQAANIDVAKAQYYPQISGGFGTADLTKGERGRQVVSLNATQMLYDFGKVKSSVTTEEAKLAEAQARVLVSLDQIALEVADAIVNIKRYQEITKIAEQQKQGIARIAEIANLRAKAGISSQADPIQAQSNLEAAENNLIVQQTQLRQYQQKLRTLLGFDISNVEWEIPDSLIQQAGLYQEPEFTSIPTLMLAHAGVEVARSQKEQARLNTYPTINIKGSMSQAINGRNPNNNEDDGFYNSVMIEATSNFYQGGATRSQTRAASFAEEAARAQVNTAYLDVVDQVRLIREQIENKQRQMDILAQRRATTVRTRELYQEQYKLGTRTVVDLLNAEQAIHSAAQEIETARYDIYTAIVQYIQVTGRTRDLYDLNRISIQGFEVQP</sequence>
<evidence type="ECO:0000313" key="9">
    <source>
        <dbReference type="EMBL" id="ENV14306.1"/>
    </source>
</evidence>
<dbReference type="InterPro" id="IPR003423">
    <property type="entry name" value="OMP_efflux"/>
</dbReference>
<evidence type="ECO:0000256" key="6">
    <source>
        <dbReference type="ARBA" id="ARBA00023136"/>
    </source>
</evidence>
<dbReference type="Proteomes" id="UP000018438">
    <property type="component" value="Unassembled WGS sequence"/>
</dbReference>
<dbReference type="AlphaFoldDB" id="N8WQP8"/>
<dbReference type="Pfam" id="PF02321">
    <property type="entry name" value="OEP"/>
    <property type="match status" value="2"/>
</dbReference>
<dbReference type="GO" id="GO:0009279">
    <property type="term" value="C:cell outer membrane"/>
    <property type="evidence" value="ECO:0007669"/>
    <property type="project" value="UniProtKB-SubCell"/>
</dbReference>
<evidence type="ECO:0000256" key="8">
    <source>
        <dbReference type="SAM" id="SignalP"/>
    </source>
</evidence>
<keyword evidence="8" id="KW-0732">Signal</keyword>
<dbReference type="SUPFAM" id="SSF56954">
    <property type="entry name" value="Outer membrane efflux proteins (OEP)"/>
    <property type="match status" value="1"/>
</dbReference>
<keyword evidence="4" id="KW-1134">Transmembrane beta strand</keyword>
<keyword evidence="3" id="KW-0813">Transport</keyword>
<dbReference type="GO" id="GO:0015288">
    <property type="term" value="F:porin activity"/>
    <property type="evidence" value="ECO:0007669"/>
    <property type="project" value="TreeGrafter"/>
</dbReference>
<dbReference type="PANTHER" id="PTHR30026">
    <property type="entry name" value="OUTER MEMBRANE PROTEIN TOLC"/>
    <property type="match status" value="1"/>
</dbReference>
<evidence type="ECO:0000256" key="1">
    <source>
        <dbReference type="ARBA" id="ARBA00004442"/>
    </source>
</evidence>